<comment type="similarity">
    <text evidence="1">Belongs to the thioesterase PaaI family.</text>
</comment>
<evidence type="ECO:0000313" key="4">
    <source>
        <dbReference type="EMBL" id="TWB87777.1"/>
    </source>
</evidence>
<name>A0A560KXA2_9BRAD</name>
<protein>
    <submittedName>
        <fullName evidence="4">Uncharacterized protein (TIGR00369 family)</fullName>
    </submittedName>
</protein>
<dbReference type="Proteomes" id="UP000321304">
    <property type="component" value="Unassembled WGS sequence"/>
</dbReference>
<keyword evidence="2" id="KW-0378">Hydrolase</keyword>
<dbReference type="InterPro" id="IPR039298">
    <property type="entry name" value="ACOT13"/>
</dbReference>
<evidence type="ECO:0000313" key="5">
    <source>
        <dbReference type="Proteomes" id="UP000321304"/>
    </source>
</evidence>
<gene>
    <name evidence="4" type="ORF">FBZ93_12075</name>
</gene>
<dbReference type="NCBIfam" id="TIGR00369">
    <property type="entry name" value="unchar_dom_1"/>
    <property type="match status" value="1"/>
</dbReference>
<dbReference type="PANTHER" id="PTHR21660">
    <property type="entry name" value="THIOESTERASE SUPERFAMILY MEMBER-RELATED"/>
    <property type="match status" value="1"/>
</dbReference>
<accession>A0A560KXA2</accession>
<evidence type="ECO:0000256" key="2">
    <source>
        <dbReference type="ARBA" id="ARBA00022801"/>
    </source>
</evidence>
<organism evidence="4 5">
    <name type="scientific">Bradyrhizobium macuxiense</name>
    <dbReference type="NCBI Taxonomy" id="1755647"/>
    <lineage>
        <taxon>Bacteria</taxon>
        <taxon>Pseudomonadati</taxon>
        <taxon>Pseudomonadota</taxon>
        <taxon>Alphaproteobacteria</taxon>
        <taxon>Hyphomicrobiales</taxon>
        <taxon>Nitrobacteraceae</taxon>
        <taxon>Bradyrhizobium</taxon>
    </lineage>
</organism>
<dbReference type="InterPro" id="IPR029069">
    <property type="entry name" value="HotDog_dom_sf"/>
</dbReference>
<comment type="caution">
    <text evidence="4">The sequence shown here is derived from an EMBL/GenBank/DDBJ whole genome shotgun (WGS) entry which is preliminary data.</text>
</comment>
<dbReference type="AlphaFoldDB" id="A0A560KXA2"/>
<evidence type="ECO:0000259" key="3">
    <source>
        <dbReference type="Pfam" id="PF03061"/>
    </source>
</evidence>
<feature type="domain" description="Thioesterase" evidence="3">
    <location>
        <begin position="33"/>
        <end position="108"/>
    </location>
</feature>
<dbReference type="PANTHER" id="PTHR21660:SF1">
    <property type="entry name" value="ACYL-COENZYME A THIOESTERASE 13"/>
    <property type="match status" value="1"/>
</dbReference>
<dbReference type="SUPFAM" id="SSF54637">
    <property type="entry name" value="Thioesterase/thiol ester dehydrase-isomerase"/>
    <property type="match status" value="1"/>
</dbReference>
<dbReference type="Pfam" id="PF03061">
    <property type="entry name" value="4HBT"/>
    <property type="match status" value="1"/>
</dbReference>
<reference evidence="4 5" key="1">
    <citation type="submission" date="2019-06" db="EMBL/GenBank/DDBJ databases">
        <title>Genomic Encyclopedia of Type Strains, Phase IV (KMG-V): Genome sequencing to study the core and pangenomes of soil and plant-associated prokaryotes.</title>
        <authorList>
            <person name="Whitman W."/>
        </authorList>
    </citation>
    <scope>NUCLEOTIDE SEQUENCE [LARGE SCALE GENOMIC DNA]</scope>
    <source>
        <strain evidence="4 5">BR 10355</strain>
    </source>
</reference>
<keyword evidence="5" id="KW-1185">Reference proteome</keyword>
<dbReference type="EMBL" id="VITY01000020">
    <property type="protein sequence ID" value="TWB87777.1"/>
    <property type="molecule type" value="Genomic_DNA"/>
</dbReference>
<dbReference type="CDD" id="cd03443">
    <property type="entry name" value="PaaI_thioesterase"/>
    <property type="match status" value="1"/>
</dbReference>
<dbReference type="Gene3D" id="3.10.129.10">
    <property type="entry name" value="Hotdog Thioesterase"/>
    <property type="match status" value="1"/>
</dbReference>
<evidence type="ECO:0000256" key="1">
    <source>
        <dbReference type="ARBA" id="ARBA00008324"/>
    </source>
</evidence>
<dbReference type="InterPro" id="IPR006683">
    <property type="entry name" value="Thioestr_dom"/>
</dbReference>
<dbReference type="GO" id="GO:0047617">
    <property type="term" value="F:fatty acyl-CoA hydrolase activity"/>
    <property type="evidence" value="ECO:0007669"/>
    <property type="project" value="InterPro"/>
</dbReference>
<sequence length="137" mass="14528">MNLLGWKYLDFDEEKLILKVEMRAGPEFINPAGFIHGGMLAAMLDETLAPTVAAVLAAGEFAPSLELKVNFISPAKVGKILGTGKVISKGTSICFAEAQLHDERGALLATASSTSKISRSVKPKSEHITDWSSIVGG</sequence>
<dbReference type="InterPro" id="IPR003736">
    <property type="entry name" value="PAAI_dom"/>
</dbReference>
<proteinExistence type="inferred from homology"/>